<organism evidence="2 3">
    <name type="scientific">Bifidobacterium leontopitheci</name>
    <dbReference type="NCBI Taxonomy" id="2650774"/>
    <lineage>
        <taxon>Bacteria</taxon>
        <taxon>Bacillati</taxon>
        <taxon>Actinomycetota</taxon>
        <taxon>Actinomycetes</taxon>
        <taxon>Bifidobacteriales</taxon>
        <taxon>Bifidobacteriaceae</taxon>
        <taxon>Bifidobacterium</taxon>
    </lineage>
</organism>
<dbReference type="InterPro" id="IPR041657">
    <property type="entry name" value="HTH_17"/>
</dbReference>
<dbReference type="EMBL" id="WBVT01000010">
    <property type="protein sequence ID" value="KAB7790566.1"/>
    <property type="molecule type" value="Genomic_DNA"/>
</dbReference>
<sequence length="71" mass="8098">MHQKTETLLTVADIAKRYGKSVNGVYHMTCYRPGSLPPSIKVGRALRWRPEDVEAWEKSQHAADDSEEVEQ</sequence>
<dbReference type="AlphaFoldDB" id="A0A6I1GLU2"/>
<dbReference type="Pfam" id="PF12728">
    <property type="entry name" value="HTH_17"/>
    <property type="match status" value="1"/>
</dbReference>
<protein>
    <recommendedName>
        <fullName evidence="1">Helix-turn-helix domain-containing protein</fullName>
    </recommendedName>
</protein>
<evidence type="ECO:0000259" key="1">
    <source>
        <dbReference type="Pfam" id="PF12728"/>
    </source>
</evidence>
<dbReference type="Proteomes" id="UP000441772">
    <property type="component" value="Unassembled WGS sequence"/>
</dbReference>
<reference evidence="2 3" key="1">
    <citation type="submission" date="2019-09" db="EMBL/GenBank/DDBJ databases">
        <title>Characterization of the phylogenetic diversity of two novel species belonging to the genus Bifidobacterium: Bifidobacterium cebidarum sp. nov. and Bifidobacterium leontopitheci sp. nov.</title>
        <authorList>
            <person name="Lugli G.A."/>
            <person name="Duranti S."/>
            <person name="Milani C."/>
            <person name="Turroni F."/>
            <person name="Ventura M."/>
        </authorList>
    </citation>
    <scope>NUCLEOTIDE SEQUENCE [LARGE SCALE GENOMIC DNA]</scope>
    <source>
        <strain evidence="2 3">LMG 31471</strain>
    </source>
</reference>
<evidence type="ECO:0000313" key="2">
    <source>
        <dbReference type="EMBL" id="KAB7790566.1"/>
    </source>
</evidence>
<keyword evidence="3" id="KW-1185">Reference proteome</keyword>
<comment type="caution">
    <text evidence="2">The sequence shown here is derived from an EMBL/GenBank/DDBJ whole genome shotgun (WGS) entry which is preliminary data.</text>
</comment>
<dbReference type="Gene3D" id="1.10.238.160">
    <property type="match status" value="1"/>
</dbReference>
<proteinExistence type="predicted"/>
<evidence type="ECO:0000313" key="3">
    <source>
        <dbReference type="Proteomes" id="UP000441772"/>
    </source>
</evidence>
<feature type="domain" description="Helix-turn-helix" evidence="1">
    <location>
        <begin position="8"/>
        <end position="60"/>
    </location>
</feature>
<gene>
    <name evidence="2" type="ORF">F7D09_0935</name>
</gene>
<accession>A0A6I1GLU2</accession>
<dbReference type="RefSeq" id="WP_152234285.1">
    <property type="nucleotide sequence ID" value="NZ_JBHSKZ010000019.1"/>
</dbReference>
<name>A0A6I1GLU2_9BIFI</name>